<dbReference type="AlphaFoldDB" id="A0A443KCG3"/>
<name>A0A443KCG3_9RHOB</name>
<accession>A0A443KCG3</accession>
<evidence type="ECO:0000313" key="2">
    <source>
        <dbReference type="Proteomes" id="UP000284451"/>
    </source>
</evidence>
<proteinExistence type="predicted"/>
<protein>
    <submittedName>
        <fullName evidence="1">Uncharacterized protein</fullName>
    </submittedName>
</protein>
<reference evidence="1 2" key="1">
    <citation type="submission" date="2019-01" db="EMBL/GenBank/DDBJ databases">
        <title>Sinorhodobacter populi sp. nov. isolated from the symptomatic bark tissue of Populus euramericana canker.</title>
        <authorList>
            <person name="Xu G."/>
        </authorList>
    </citation>
    <scope>NUCLEOTIDE SEQUENCE [LARGE SCALE GENOMIC DNA]</scope>
    <source>
        <strain evidence="1 2">07D10-4-3</strain>
    </source>
</reference>
<reference evidence="1 2" key="2">
    <citation type="submission" date="2019-01" db="EMBL/GenBank/DDBJ databases">
        <authorList>
            <person name="Li Y."/>
        </authorList>
    </citation>
    <scope>NUCLEOTIDE SEQUENCE [LARGE SCALE GENOMIC DNA]</scope>
    <source>
        <strain evidence="1 2">07D10-4-3</strain>
    </source>
</reference>
<dbReference type="RefSeq" id="WP_128232680.1">
    <property type="nucleotide sequence ID" value="NZ_SAUY01000015.1"/>
</dbReference>
<sequence>MSDEDQQESALKYAFASKDGYIVLDIGPGHMKVSDMIVDRIEATAPHLTHELRRRLFSTKSKPSFSSAIQRPLGR</sequence>
<evidence type="ECO:0000313" key="1">
    <source>
        <dbReference type="EMBL" id="RWR30474.1"/>
    </source>
</evidence>
<dbReference type="EMBL" id="SAUY01000015">
    <property type="protein sequence ID" value="RWR30474.1"/>
    <property type="molecule type" value="Genomic_DNA"/>
</dbReference>
<organism evidence="1 2">
    <name type="scientific">Paenirhodobacter populi</name>
    <dbReference type="NCBI Taxonomy" id="2306993"/>
    <lineage>
        <taxon>Bacteria</taxon>
        <taxon>Pseudomonadati</taxon>
        <taxon>Pseudomonadota</taxon>
        <taxon>Alphaproteobacteria</taxon>
        <taxon>Rhodobacterales</taxon>
        <taxon>Rhodobacter group</taxon>
        <taxon>Paenirhodobacter</taxon>
    </lineage>
</organism>
<comment type="caution">
    <text evidence="1">The sequence shown here is derived from an EMBL/GenBank/DDBJ whole genome shotgun (WGS) entry which is preliminary data.</text>
</comment>
<gene>
    <name evidence="1" type="ORF">D2T29_12445</name>
</gene>
<dbReference type="Proteomes" id="UP000284451">
    <property type="component" value="Unassembled WGS sequence"/>
</dbReference>